<dbReference type="Pfam" id="PF16702">
    <property type="entry name" value="DUF5063"/>
    <property type="match status" value="1"/>
</dbReference>
<dbReference type="InterPro" id="IPR038312">
    <property type="entry name" value="DUF5063_sf"/>
</dbReference>
<accession>A0A512B8I5</accession>
<proteinExistence type="predicted"/>
<keyword evidence="2" id="KW-1185">Reference proteome</keyword>
<dbReference type="EMBL" id="BJYT01000002">
    <property type="protein sequence ID" value="GEO08272.1"/>
    <property type="molecule type" value="Genomic_DNA"/>
</dbReference>
<sequence>MTDTKPLPIDEILRTKEFKSFVECAENFCLFIEKGTADAEKEFLIATQYHLLTLYNLGRNLPSVQLETDTEFDVKLDDKEMKAQLQLIANRVPFSYYWAVLNPVDLNNLAETGTGDLVDDLGDIYKDLKEALILHDKSEIGAMENAIFQFKFGYDNHWGEHCIEALYAIHHYLSQNR</sequence>
<gene>
    <name evidence="1" type="ORF">SAE01_07680</name>
</gene>
<evidence type="ECO:0000313" key="2">
    <source>
        <dbReference type="Proteomes" id="UP000321513"/>
    </source>
</evidence>
<dbReference type="Gene3D" id="1.20.120.1550">
    <property type="entry name" value="Protein of unknown function DUF5063"/>
    <property type="match status" value="1"/>
</dbReference>
<dbReference type="Proteomes" id="UP000321513">
    <property type="component" value="Unassembled WGS sequence"/>
</dbReference>
<evidence type="ECO:0000313" key="1">
    <source>
        <dbReference type="EMBL" id="GEO08272.1"/>
    </source>
</evidence>
<protein>
    <submittedName>
        <fullName evidence="1">DUF5063 domain-containing protein</fullName>
    </submittedName>
</protein>
<dbReference type="AlphaFoldDB" id="A0A512B8I5"/>
<reference evidence="1 2" key="1">
    <citation type="submission" date="2019-07" db="EMBL/GenBank/DDBJ databases">
        <title>Whole genome shotgun sequence of Segetibacter aerophilus NBRC 106135.</title>
        <authorList>
            <person name="Hosoyama A."/>
            <person name="Uohara A."/>
            <person name="Ohji S."/>
            <person name="Ichikawa N."/>
        </authorList>
    </citation>
    <scope>NUCLEOTIDE SEQUENCE [LARGE SCALE GENOMIC DNA]</scope>
    <source>
        <strain evidence="1 2">NBRC 106135</strain>
    </source>
</reference>
<name>A0A512B8I5_9BACT</name>
<dbReference type="RefSeq" id="WP_170234069.1">
    <property type="nucleotide sequence ID" value="NZ_BJYT01000002.1"/>
</dbReference>
<organism evidence="1 2">
    <name type="scientific">Segetibacter aerophilus</name>
    <dbReference type="NCBI Taxonomy" id="670293"/>
    <lineage>
        <taxon>Bacteria</taxon>
        <taxon>Pseudomonadati</taxon>
        <taxon>Bacteroidota</taxon>
        <taxon>Chitinophagia</taxon>
        <taxon>Chitinophagales</taxon>
        <taxon>Chitinophagaceae</taxon>
        <taxon>Segetibacter</taxon>
    </lineage>
</organism>
<comment type="caution">
    <text evidence="1">The sequence shown here is derived from an EMBL/GenBank/DDBJ whole genome shotgun (WGS) entry which is preliminary data.</text>
</comment>
<dbReference type="InterPro" id="IPR032025">
    <property type="entry name" value="DUF5063"/>
</dbReference>